<keyword evidence="1" id="KW-1133">Transmembrane helix</keyword>
<organism evidence="2 3">
    <name type="scientific">Halteria grandinella</name>
    <dbReference type="NCBI Taxonomy" id="5974"/>
    <lineage>
        <taxon>Eukaryota</taxon>
        <taxon>Sar</taxon>
        <taxon>Alveolata</taxon>
        <taxon>Ciliophora</taxon>
        <taxon>Intramacronucleata</taxon>
        <taxon>Spirotrichea</taxon>
        <taxon>Stichotrichia</taxon>
        <taxon>Sporadotrichida</taxon>
        <taxon>Halteriidae</taxon>
        <taxon>Halteria</taxon>
    </lineage>
</organism>
<protein>
    <submittedName>
        <fullName evidence="2">Uncharacterized protein</fullName>
    </submittedName>
</protein>
<evidence type="ECO:0000313" key="3">
    <source>
        <dbReference type="Proteomes" id="UP000785679"/>
    </source>
</evidence>
<evidence type="ECO:0000256" key="1">
    <source>
        <dbReference type="SAM" id="Phobius"/>
    </source>
</evidence>
<dbReference type="EMBL" id="RRYP01013339">
    <property type="protein sequence ID" value="TNV76571.1"/>
    <property type="molecule type" value="Genomic_DNA"/>
</dbReference>
<reference evidence="2" key="1">
    <citation type="submission" date="2019-06" db="EMBL/GenBank/DDBJ databases">
        <authorList>
            <person name="Zheng W."/>
        </authorList>
    </citation>
    <scope>NUCLEOTIDE SEQUENCE</scope>
    <source>
        <strain evidence="2">QDHG01</strain>
    </source>
</reference>
<keyword evidence="3" id="KW-1185">Reference proteome</keyword>
<sequence length="90" mass="10192">MFYPSNRTSSTYLSNSVYALAFGETTGSLPISLQSALCFAFGLILTVGPLFQLFTKNTLMLPRQVQSRHRQLKYCFRAPVQVLKQYSFSL</sequence>
<feature type="transmembrane region" description="Helical" evidence="1">
    <location>
        <begin position="31"/>
        <end position="54"/>
    </location>
</feature>
<dbReference type="Proteomes" id="UP000785679">
    <property type="component" value="Unassembled WGS sequence"/>
</dbReference>
<accession>A0A8J8NLX3</accession>
<proteinExistence type="predicted"/>
<dbReference type="AlphaFoldDB" id="A0A8J8NLX3"/>
<keyword evidence="1" id="KW-0812">Transmembrane</keyword>
<gene>
    <name evidence="2" type="ORF">FGO68_gene722</name>
</gene>
<name>A0A8J8NLX3_HALGN</name>
<keyword evidence="1" id="KW-0472">Membrane</keyword>
<evidence type="ECO:0000313" key="2">
    <source>
        <dbReference type="EMBL" id="TNV76571.1"/>
    </source>
</evidence>
<comment type="caution">
    <text evidence="2">The sequence shown here is derived from an EMBL/GenBank/DDBJ whole genome shotgun (WGS) entry which is preliminary data.</text>
</comment>